<comment type="similarity">
    <text evidence="1">Belongs to the glycosyltransferase 47 family.</text>
</comment>
<feature type="disulfide bond" evidence="4">
    <location>
        <begin position="134"/>
        <end position="144"/>
    </location>
</feature>
<dbReference type="PANTHER" id="PTHR11062:SF376">
    <property type="entry name" value="EXOSTOSIN FAMILY PROTEIN"/>
    <property type="match status" value="1"/>
</dbReference>
<dbReference type="Pfam" id="PF03016">
    <property type="entry name" value="Exostosin_GT47"/>
    <property type="match status" value="1"/>
</dbReference>
<evidence type="ECO:0000313" key="7">
    <source>
        <dbReference type="Proteomes" id="UP001515480"/>
    </source>
</evidence>
<organism evidence="6 7">
    <name type="scientific">Prymnesium parvum</name>
    <name type="common">Toxic golden alga</name>
    <dbReference type="NCBI Taxonomy" id="97485"/>
    <lineage>
        <taxon>Eukaryota</taxon>
        <taxon>Haptista</taxon>
        <taxon>Haptophyta</taxon>
        <taxon>Prymnesiophyceae</taxon>
        <taxon>Prymnesiales</taxon>
        <taxon>Prymnesiaceae</taxon>
        <taxon>Prymnesium</taxon>
    </lineage>
</organism>
<evidence type="ECO:0000313" key="6">
    <source>
        <dbReference type="EMBL" id="KAL1519264.1"/>
    </source>
</evidence>
<evidence type="ECO:0000256" key="1">
    <source>
        <dbReference type="ARBA" id="ARBA00010271"/>
    </source>
</evidence>
<keyword evidence="4" id="KW-0245">EGF-like domain</keyword>
<name>A0AB34JF78_PRYPA</name>
<dbReference type="Proteomes" id="UP001515480">
    <property type="component" value="Unassembled WGS sequence"/>
</dbReference>
<dbReference type="InterPro" id="IPR041161">
    <property type="entry name" value="EGF_Tenascin"/>
</dbReference>
<feature type="domain" description="EGF-like" evidence="5">
    <location>
        <begin position="130"/>
        <end position="170"/>
    </location>
</feature>
<keyword evidence="2 4" id="KW-1015">Disulfide bond</keyword>
<dbReference type="EMBL" id="JBGBPQ010000009">
    <property type="protein sequence ID" value="KAL1519264.1"/>
    <property type="molecule type" value="Genomic_DNA"/>
</dbReference>
<evidence type="ECO:0000256" key="3">
    <source>
        <dbReference type="ARBA" id="ARBA00023180"/>
    </source>
</evidence>
<gene>
    <name evidence="6" type="ORF">AB1Y20_022793</name>
</gene>
<keyword evidence="3" id="KW-0325">Glycoprotein</keyword>
<protein>
    <recommendedName>
        <fullName evidence="5">EGF-like domain-containing protein</fullName>
    </recommendedName>
</protein>
<dbReference type="InterPro" id="IPR040911">
    <property type="entry name" value="Exostosin_GT47"/>
</dbReference>
<dbReference type="GO" id="GO:0016757">
    <property type="term" value="F:glycosyltransferase activity"/>
    <property type="evidence" value="ECO:0007669"/>
    <property type="project" value="InterPro"/>
</dbReference>
<dbReference type="PROSITE" id="PS50026">
    <property type="entry name" value="EGF_3"/>
    <property type="match status" value="1"/>
</dbReference>
<dbReference type="Pfam" id="PF18720">
    <property type="entry name" value="EGF_Tenascin"/>
    <property type="match status" value="1"/>
</dbReference>
<dbReference type="InterPro" id="IPR004263">
    <property type="entry name" value="Exostosin"/>
</dbReference>
<dbReference type="InterPro" id="IPR000742">
    <property type="entry name" value="EGF"/>
</dbReference>
<evidence type="ECO:0000259" key="5">
    <source>
        <dbReference type="PROSITE" id="PS50026"/>
    </source>
</evidence>
<feature type="disulfide bond" evidence="4">
    <location>
        <begin position="160"/>
        <end position="169"/>
    </location>
</feature>
<dbReference type="AlphaFoldDB" id="A0AB34JF78"/>
<dbReference type="PROSITE" id="PS01186">
    <property type="entry name" value="EGF_2"/>
    <property type="match status" value="1"/>
</dbReference>
<comment type="caution">
    <text evidence="4">Lacks conserved residue(s) required for the propagation of feature annotation.</text>
</comment>
<dbReference type="Gene3D" id="2.10.25.10">
    <property type="entry name" value="Laminin"/>
    <property type="match status" value="1"/>
</dbReference>
<sequence>MASACVAGSFSPATRRCTCPTGREGPRCESRVIEACRTTLHSVAVACVVARPVHCECIRQCLAHGAFALHLPSFCFTRADGVELSDIEGGATFFQWDRATWSAARQLHFSLASPPAAALLPRRPHLRLVPSRGCPSHCSSRGACAQPSRTPRRREGTCVCDAHYSGEACERHDGDGCWNECSGRGTCVDGFCECTLPFYGPGCALDANRFAASPSRRTRGAPFRVFVYDLPQVVLQRLPFGSDPDPIFNTHRHFMRQLLAHTQVLAHHPSEAHLFFAPAFGTNMEGLLEYYDHAVDHIRTHFPYWERRRGADHFFWNTGDGGGCDLNKRHSTRHSIGVAHYFKFNSSSSACGLLAKDVSVPPFVPAVHTAAFMEAGSTPTSSRALRFFFAGNVPEADQVASRDDGALAEEAYSEGVRQLVWKHLRRAAGFKVVQRSPSYVQDWSASQFCLAPQGVGWGVRLLWAIGAGCIPVIASSQVSPWFDDIVDYDSFTLQGLPKSSLRELPRVLDAITIKEARAMQKRLLRYRKLFLWPPMGYAYNMTLYQLCVRADRSRPDRESTIERANSIRCAELSPIRRSVLRGGFRKAIGEVDLANS</sequence>
<dbReference type="PANTHER" id="PTHR11062">
    <property type="entry name" value="EXOSTOSIN HEPARAN SULFATE GLYCOSYLTRANSFERASE -RELATED"/>
    <property type="match status" value="1"/>
</dbReference>
<dbReference type="PROSITE" id="PS00022">
    <property type="entry name" value="EGF_1"/>
    <property type="match status" value="3"/>
</dbReference>
<evidence type="ECO:0000256" key="2">
    <source>
        <dbReference type="ARBA" id="ARBA00023157"/>
    </source>
</evidence>
<reference evidence="6 7" key="1">
    <citation type="journal article" date="2024" name="Science">
        <title>Giant polyketide synthase enzymes in the biosynthesis of giant marine polyether toxins.</title>
        <authorList>
            <person name="Fallon T.R."/>
            <person name="Shende V.V."/>
            <person name="Wierzbicki I.H."/>
            <person name="Pendleton A.L."/>
            <person name="Watervoot N.F."/>
            <person name="Auber R.P."/>
            <person name="Gonzalez D.J."/>
            <person name="Wisecaver J.H."/>
            <person name="Moore B.S."/>
        </authorList>
    </citation>
    <scope>NUCLEOTIDE SEQUENCE [LARGE SCALE GENOMIC DNA]</scope>
    <source>
        <strain evidence="6 7">12B1</strain>
    </source>
</reference>
<accession>A0AB34JF78</accession>
<keyword evidence="7" id="KW-1185">Reference proteome</keyword>
<evidence type="ECO:0000256" key="4">
    <source>
        <dbReference type="PROSITE-ProRule" id="PRU00076"/>
    </source>
</evidence>
<comment type="caution">
    <text evidence="6">The sequence shown here is derived from an EMBL/GenBank/DDBJ whole genome shotgun (WGS) entry which is preliminary data.</text>
</comment>
<proteinExistence type="inferred from homology"/>